<keyword evidence="3" id="KW-1185">Reference proteome</keyword>
<dbReference type="RefSeq" id="WP_012374814.1">
    <property type="nucleotide sequence ID" value="NC_010571.1"/>
</dbReference>
<protein>
    <recommendedName>
        <fullName evidence="4">DUF4345 domain-containing protein</fullName>
    </recommendedName>
</protein>
<proteinExistence type="predicted"/>
<evidence type="ECO:0000313" key="3">
    <source>
        <dbReference type="Proteomes" id="UP000007013"/>
    </source>
</evidence>
<dbReference type="AlphaFoldDB" id="B1ZYP1"/>
<feature type="transmembrane region" description="Helical" evidence="1">
    <location>
        <begin position="74"/>
        <end position="95"/>
    </location>
</feature>
<accession>B1ZYP1</accession>
<dbReference type="EMBL" id="CP001032">
    <property type="protein sequence ID" value="ACB75277.1"/>
    <property type="molecule type" value="Genomic_DNA"/>
</dbReference>
<evidence type="ECO:0008006" key="4">
    <source>
        <dbReference type="Google" id="ProtNLM"/>
    </source>
</evidence>
<feature type="transmembrane region" description="Helical" evidence="1">
    <location>
        <begin position="44"/>
        <end position="62"/>
    </location>
</feature>
<name>B1ZYP1_OPITP</name>
<organism evidence="2 3">
    <name type="scientific">Opitutus terrae (strain DSM 11246 / JCM 15787 / PB90-1)</name>
    <dbReference type="NCBI Taxonomy" id="452637"/>
    <lineage>
        <taxon>Bacteria</taxon>
        <taxon>Pseudomonadati</taxon>
        <taxon>Verrucomicrobiota</taxon>
        <taxon>Opitutia</taxon>
        <taxon>Opitutales</taxon>
        <taxon>Opitutaceae</taxon>
        <taxon>Opitutus</taxon>
    </lineage>
</organism>
<keyword evidence="1" id="KW-1133">Transmembrane helix</keyword>
<dbReference type="KEGG" id="ote:Oter_1994"/>
<keyword evidence="1" id="KW-0472">Membrane</keyword>
<dbReference type="Proteomes" id="UP000007013">
    <property type="component" value="Chromosome"/>
</dbReference>
<evidence type="ECO:0000256" key="1">
    <source>
        <dbReference type="SAM" id="Phobius"/>
    </source>
</evidence>
<sequence length="128" mass="13855">MKTAKVLLLASGVANGLFFLFHLYMGWQLHHLQVAPGLRALLEMFNGGGALFILFLTYASLLRAEEILTSRLGTAVLVLGSGLYLLRAVAEFVVAPHARPAIYLTCLVTGGLYLGALLLRRSSQPRTA</sequence>
<evidence type="ECO:0000313" key="2">
    <source>
        <dbReference type="EMBL" id="ACB75277.1"/>
    </source>
</evidence>
<dbReference type="STRING" id="452637.Oter_1994"/>
<dbReference type="OrthoDB" id="9916643at2"/>
<keyword evidence="1" id="KW-0812">Transmembrane</keyword>
<feature type="transmembrane region" description="Helical" evidence="1">
    <location>
        <begin position="101"/>
        <end position="119"/>
    </location>
</feature>
<dbReference type="HOGENOM" id="CLU_1957352_0_0_0"/>
<reference evidence="2 3" key="1">
    <citation type="journal article" date="2011" name="J. Bacteriol.">
        <title>Genome sequence of the verrucomicrobium Opitutus terrae PB90-1, an abundant inhabitant of rice paddy soil ecosystems.</title>
        <authorList>
            <person name="van Passel M.W."/>
            <person name="Kant R."/>
            <person name="Palva A."/>
            <person name="Copeland A."/>
            <person name="Lucas S."/>
            <person name="Lapidus A."/>
            <person name="Glavina del Rio T."/>
            <person name="Pitluck S."/>
            <person name="Goltsman E."/>
            <person name="Clum A."/>
            <person name="Sun H."/>
            <person name="Schmutz J."/>
            <person name="Larimer F.W."/>
            <person name="Land M.L."/>
            <person name="Hauser L."/>
            <person name="Kyrpides N."/>
            <person name="Mikhailova N."/>
            <person name="Richardson P.P."/>
            <person name="Janssen P.H."/>
            <person name="de Vos W.M."/>
            <person name="Smidt H."/>
        </authorList>
    </citation>
    <scope>NUCLEOTIDE SEQUENCE [LARGE SCALE GENOMIC DNA]</scope>
    <source>
        <strain evidence="3">DSM 11246 / JCM 15787 / PB90-1</strain>
    </source>
</reference>
<feature type="transmembrane region" description="Helical" evidence="1">
    <location>
        <begin position="7"/>
        <end position="24"/>
    </location>
</feature>
<gene>
    <name evidence="2" type="ordered locus">Oter_1994</name>
</gene>